<comment type="subcellular location">
    <subcellularLocation>
        <location evidence="1">Membrane</location>
    </subcellularLocation>
</comment>
<gene>
    <name evidence="5" type="ORF">CDAUBV1_LOCUS5690</name>
</gene>
<comment type="caution">
    <text evidence="5">The sequence shown here is derived from an EMBL/GenBank/DDBJ whole genome shotgun (WGS) entry which is preliminary data.</text>
</comment>
<evidence type="ECO:0000256" key="2">
    <source>
        <dbReference type="ARBA" id="ARBA00023136"/>
    </source>
</evidence>
<dbReference type="InterPro" id="IPR050614">
    <property type="entry name" value="Synaptic_Scaffolding_LAP-MAGUK"/>
</dbReference>
<feature type="compositionally biased region" description="Polar residues" evidence="3">
    <location>
        <begin position="70"/>
        <end position="110"/>
    </location>
</feature>
<dbReference type="SUPFAM" id="SSF50156">
    <property type="entry name" value="PDZ domain-like"/>
    <property type="match status" value="2"/>
</dbReference>
<feature type="domain" description="PDZ" evidence="4">
    <location>
        <begin position="251"/>
        <end position="341"/>
    </location>
</feature>
<dbReference type="GO" id="GO:0019901">
    <property type="term" value="F:protein kinase binding"/>
    <property type="evidence" value="ECO:0007669"/>
    <property type="project" value="TreeGrafter"/>
</dbReference>
<name>A0AAV2T9G8_CALDB</name>
<dbReference type="GO" id="GO:0030054">
    <property type="term" value="C:cell junction"/>
    <property type="evidence" value="ECO:0007669"/>
    <property type="project" value="TreeGrafter"/>
</dbReference>
<dbReference type="PANTHER" id="PTHR23119">
    <property type="entry name" value="DISCS LARGE"/>
    <property type="match status" value="1"/>
</dbReference>
<dbReference type="PROSITE" id="PS50106">
    <property type="entry name" value="PDZ"/>
    <property type="match status" value="2"/>
</dbReference>
<evidence type="ECO:0000256" key="1">
    <source>
        <dbReference type="ARBA" id="ARBA00004370"/>
    </source>
</evidence>
<feature type="region of interest" description="Disordered" evidence="3">
    <location>
        <begin position="215"/>
        <end position="235"/>
    </location>
</feature>
<feature type="region of interest" description="Disordered" evidence="3">
    <location>
        <begin position="66"/>
        <end position="113"/>
    </location>
</feature>
<feature type="compositionally biased region" description="Polar residues" evidence="3">
    <location>
        <begin position="216"/>
        <end position="231"/>
    </location>
</feature>
<dbReference type="Pfam" id="PF09058">
    <property type="entry name" value="L27_1"/>
    <property type="match status" value="1"/>
</dbReference>
<dbReference type="InterPro" id="IPR036892">
    <property type="entry name" value="L27_dom_sf"/>
</dbReference>
<evidence type="ECO:0000256" key="3">
    <source>
        <dbReference type="SAM" id="MobiDB-lite"/>
    </source>
</evidence>
<dbReference type="EMBL" id="CAXLJL010000145">
    <property type="protein sequence ID" value="CAL5132857.1"/>
    <property type="molecule type" value="Genomic_DNA"/>
</dbReference>
<protein>
    <recommendedName>
        <fullName evidence="4">PDZ domain-containing protein</fullName>
    </recommendedName>
</protein>
<dbReference type="Proteomes" id="UP001497525">
    <property type="component" value="Unassembled WGS sequence"/>
</dbReference>
<evidence type="ECO:0000313" key="5">
    <source>
        <dbReference type="EMBL" id="CAL5132857.1"/>
    </source>
</evidence>
<dbReference type="GO" id="GO:0045197">
    <property type="term" value="P:establishment or maintenance of epithelial cell apical/basal polarity"/>
    <property type="evidence" value="ECO:0007669"/>
    <property type="project" value="TreeGrafter"/>
</dbReference>
<evidence type="ECO:0000259" key="4">
    <source>
        <dbReference type="PROSITE" id="PS50106"/>
    </source>
</evidence>
<dbReference type="SMART" id="SM00228">
    <property type="entry name" value="PDZ"/>
    <property type="match status" value="2"/>
</dbReference>
<organism evidence="5 6">
    <name type="scientific">Calicophoron daubneyi</name>
    <name type="common">Rumen fluke</name>
    <name type="synonym">Paramphistomum daubneyi</name>
    <dbReference type="NCBI Taxonomy" id="300641"/>
    <lineage>
        <taxon>Eukaryota</taxon>
        <taxon>Metazoa</taxon>
        <taxon>Spiralia</taxon>
        <taxon>Lophotrochozoa</taxon>
        <taxon>Platyhelminthes</taxon>
        <taxon>Trematoda</taxon>
        <taxon>Digenea</taxon>
        <taxon>Plagiorchiida</taxon>
        <taxon>Pronocephalata</taxon>
        <taxon>Paramphistomoidea</taxon>
        <taxon>Paramphistomidae</taxon>
        <taxon>Calicophoron</taxon>
    </lineage>
</organism>
<dbReference type="Gene3D" id="2.30.42.10">
    <property type="match status" value="2"/>
</dbReference>
<dbReference type="SUPFAM" id="SSF101288">
    <property type="entry name" value="L27 domain"/>
    <property type="match status" value="1"/>
</dbReference>
<dbReference type="GO" id="GO:0016323">
    <property type="term" value="C:basolateral plasma membrane"/>
    <property type="evidence" value="ECO:0007669"/>
    <property type="project" value="TreeGrafter"/>
</dbReference>
<proteinExistence type="predicted"/>
<dbReference type="InterPro" id="IPR015143">
    <property type="entry name" value="L27_1"/>
</dbReference>
<keyword evidence="2" id="KW-0472">Membrane</keyword>
<dbReference type="AlphaFoldDB" id="A0AAV2T9G8"/>
<evidence type="ECO:0000313" key="6">
    <source>
        <dbReference type="Proteomes" id="UP001497525"/>
    </source>
</evidence>
<dbReference type="CDD" id="cd00136">
    <property type="entry name" value="PDZ_canonical"/>
    <property type="match status" value="2"/>
</dbReference>
<dbReference type="InterPro" id="IPR001478">
    <property type="entry name" value="PDZ"/>
</dbReference>
<dbReference type="GO" id="GO:0098609">
    <property type="term" value="P:cell-cell adhesion"/>
    <property type="evidence" value="ECO:0007669"/>
    <property type="project" value="TreeGrafter"/>
</dbReference>
<sequence>MSIRKDNARALMIMKNLRSRMGDDENKSLRNAMDRLISAMDSPLFSSLLDIEEYYQMLLGLEPQQERQQSKSAASSYKTSNLSANQGSRVTVTTNSPERLSSPTQQSSEEITPVKPEWEYLEVVLKKDPSSTGGFGFHIAGGVDCPITEADPGIFVTRITPNSCADLDGRLRVDDQILAVNGISLEHVTNMEAVQTLRRGANSLHLVVRRYVGSTPVPSQNTVDGQQSQHTKSPELASDLEDAAVTPIWFDVELHKPTASTGLGLSIAGGQDMEDDQIPIPGIFITRINPGGLADRDGRIQPGDQLMQVNGIDVSSLTHAEAVRILRNAGQDVHLVFTRVPESDYGAESDEPQQRAPNGR</sequence>
<feature type="domain" description="PDZ" evidence="4">
    <location>
        <begin position="122"/>
        <end position="212"/>
    </location>
</feature>
<dbReference type="Gene3D" id="1.10.287.470">
    <property type="entry name" value="Helix hairpin bin"/>
    <property type="match status" value="1"/>
</dbReference>
<dbReference type="PANTHER" id="PTHR23119:SF51">
    <property type="entry name" value="DISKS LARGE 1 TUMOR SUPPRESSOR PROTEIN"/>
    <property type="match status" value="1"/>
</dbReference>
<dbReference type="InterPro" id="IPR036034">
    <property type="entry name" value="PDZ_sf"/>
</dbReference>
<dbReference type="Pfam" id="PF00595">
    <property type="entry name" value="PDZ"/>
    <property type="match status" value="2"/>
</dbReference>
<dbReference type="GO" id="GO:0097120">
    <property type="term" value="P:receptor localization to synapse"/>
    <property type="evidence" value="ECO:0007669"/>
    <property type="project" value="TreeGrafter"/>
</dbReference>
<accession>A0AAV2T9G8</accession>
<dbReference type="GO" id="GO:0043113">
    <property type="term" value="P:receptor clustering"/>
    <property type="evidence" value="ECO:0007669"/>
    <property type="project" value="TreeGrafter"/>
</dbReference>
<reference evidence="5" key="1">
    <citation type="submission" date="2024-06" db="EMBL/GenBank/DDBJ databases">
        <authorList>
            <person name="Liu X."/>
            <person name="Lenzi L."/>
            <person name="Haldenby T S."/>
            <person name="Uol C."/>
        </authorList>
    </citation>
    <scope>NUCLEOTIDE SEQUENCE</scope>
</reference>